<dbReference type="EMBL" id="JBFSHR010000006">
    <property type="protein sequence ID" value="MEX6428779.1"/>
    <property type="molecule type" value="Genomic_DNA"/>
</dbReference>
<evidence type="ECO:0000313" key="2">
    <source>
        <dbReference type="Proteomes" id="UP001560267"/>
    </source>
</evidence>
<keyword evidence="2" id="KW-1185">Reference proteome</keyword>
<comment type="caution">
    <text evidence="1">The sequence shown here is derived from an EMBL/GenBank/DDBJ whole genome shotgun (WGS) entry which is preliminary data.</text>
</comment>
<gene>
    <name evidence="1" type="ORF">AB6A68_02855</name>
</gene>
<evidence type="ECO:0000313" key="1">
    <source>
        <dbReference type="EMBL" id="MEX6428779.1"/>
    </source>
</evidence>
<dbReference type="PANTHER" id="PTHR33711">
    <property type="entry name" value="DIOXYGENASE, PUTATIVE (AFU_ORTHOLOGUE AFUA_2G02910)-RELATED"/>
    <property type="match status" value="1"/>
</dbReference>
<organism evidence="1 2">
    <name type="scientific">Ferrimicrobium acidiphilum</name>
    <dbReference type="NCBI Taxonomy" id="121039"/>
    <lineage>
        <taxon>Bacteria</taxon>
        <taxon>Bacillati</taxon>
        <taxon>Actinomycetota</taxon>
        <taxon>Acidimicrobiia</taxon>
        <taxon>Acidimicrobiales</taxon>
        <taxon>Acidimicrobiaceae</taxon>
        <taxon>Ferrimicrobium</taxon>
    </lineage>
</organism>
<dbReference type="RefSeq" id="WP_298404542.1">
    <property type="nucleotide sequence ID" value="NZ_JBFSHR010000006.1"/>
</dbReference>
<dbReference type="SUPFAM" id="SSF49482">
    <property type="entry name" value="Aromatic compound dioxygenase"/>
    <property type="match status" value="1"/>
</dbReference>
<dbReference type="InterPro" id="IPR050770">
    <property type="entry name" value="Intradiol_RC_Dioxygenase"/>
</dbReference>
<name>A0ABV3XZP9_9ACTN</name>
<proteinExistence type="predicted"/>
<dbReference type="Gene3D" id="2.60.130.10">
    <property type="entry name" value="Aromatic compound dioxygenase"/>
    <property type="match status" value="1"/>
</dbReference>
<dbReference type="Proteomes" id="UP001560267">
    <property type="component" value="Unassembled WGS sequence"/>
</dbReference>
<accession>A0ABV3XZP9</accession>
<reference evidence="1 2" key="1">
    <citation type="submission" date="2024-07" db="EMBL/GenBank/DDBJ databases">
        <title>Draft Genome Sequence of Ferrimicrobium acidiphilum Strain YE2023, Isolated from a Pulp of Bioleach Reactor.</title>
        <authorList>
            <person name="Elkina Y.A."/>
            <person name="Bulaeva A.G."/>
            <person name="Beletsky A.V."/>
            <person name="Mardanov A.V."/>
        </authorList>
    </citation>
    <scope>NUCLEOTIDE SEQUENCE [LARGE SCALE GENOMIC DNA]</scope>
    <source>
        <strain evidence="1 2">YE2023</strain>
    </source>
</reference>
<protein>
    <submittedName>
        <fullName evidence="1">Protocatechuate 3,4-dioxygenase subunit alpha</fullName>
    </submittedName>
</protein>
<sequence>MMLPTPSQTVGPFFSFGLAWMVPQEPVDTGFVVEGVVVDKNADPVGDALVEALWVANGQAAFARSLCEPTGRYHLRITASGNEVASPILVSVFARGLLQRLVTAMYLTDIGDELLCSLDPLRRQTLIAKPTPTGYAFDVILSGESETVFLAW</sequence>
<dbReference type="PANTHER" id="PTHR33711:SF10">
    <property type="entry name" value="INTRADIOL RING-CLEAVAGE DIOXYGENASES DOMAIN-CONTAINING PROTEIN"/>
    <property type="match status" value="1"/>
</dbReference>
<dbReference type="InterPro" id="IPR015889">
    <property type="entry name" value="Intradiol_dOase_core"/>
</dbReference>